<dbReference type="EMBL" id="BMKK01000004">
    <property type="protein sequence ID" value="GGD56676.1"/>
    <property type="molecule type" value="Genomic_DNA"/>
</dbReference>
<keyword evidence="1" id="KW-0732">Signal</keyword>
<accession>A0A916YQL5</accession>
<dbReference type="RefSeq" id="WP_188766031.1">
    <property type="nucleotide sequence ID" value="NZ_BMKK01000004.1"/>
</dbReference>
<evidence type="ECO:0000313" key="3">
    <source>
        <dbReference type="Proteomes" id="UP000609064"/>
    </source>
</evidence>
<feature type="signal peptide" evidence="1">
    <location>
        <begin position="1"/>
        <end position="22"/>
    </location>
</feature>
<reference evidence="2" key="1">
    <citation type="journal article" date="2014" name="Int. J. Syst. Evol. Microbiol.">
        <title>Complete genome sequence of Corynebacterium casei LMG S-19264T (=DSM 44701T), isolated from a smear-ripened cheese.</title>
        <authorList>
            <consortium name="US DOE Joint Genome Institute (JGI-PGF)"/>
            <person name="Walter F."/>
            <person name="Albersmeier A."/>
            <person name="Kalinowski J."/>
            <person name="Ruckert C."/>
        </authorList>
    </citation>
    <scope>NUCLEOTIDE SEQUENCE</scope>
    <source>
        <strain evidence="2">CGMCC 1.15958</strain>
    </source>
</reference>
<protein>
    <recommendedName>
        <fullName evidence="4">T9SS C-terminal target domain-containing protein</fullName>
    </recommendedName>
</protein>
<reference evidence="2" key="2">
    <citation type="submission" date="2020-09" db="EMBL/GenBank/DDBJ databases">
        <authorList>
            <person name="Sun Q."/>
            <person name="Zhou Y."/>
        </authorList>
    </citation>
    <scope>NUCLEOTIDE SEQUENCE</scope>
    <source>
        <strain evidence="2">CGMCC 1.15958</strain>
    </source>
</reference>
<name>A0A916YQL5_9BACT</name>
<comment type="caution">
    <text evidence="2">The sequence shown here is derived from an EMBL/GenBank/DDBJ whole genome shotgun (WGS) entry which is preliminary data.</text>
</comment>
<dbReference type="AlphaFoldDB" id="A0A916YQL5"/>
<keyword evidence="3" id="KW-1185">Reference proteome</keyword>
<proteinExistence type="predicted"/>
<sequence length="108" mass="12618">MQLKNLLPALILSAIISQPIFAKDADRPEIKYSNKRFEVKVPEKKVKTLEVEIRDIHDNLVYGTRYYNVSNFEKIYNISQLPKGKYFVKVVSDGNVYQDVIKVKRRSL</sequence>
<gene>
    <name evidence="2" type="ORF">GCM10011514_20960</name>
</gene>
<feature type="chain" id="PRO_5037425105" description="T9SS C-terminal target domain-containing protein" evidence="1">
    <location>
        <begin position="23"/>
        <end position="108"/>
    </location>
</feature>
<organism evidence="2 3">
    <name type="scientific">Emticicia aquatilis</name>
    <dbReference type="NCBI Taxonomy" id="1537369"/>
    <lineage>
        <taxon>Bacteria</taxon>
        <taxon>Pseudomonadati</taxon>
        <taxon>Bacteroidota</taxon>
        <taxon>Cytophagia</taxon>
        <taxon>Cytophagales</taxon>
        <taxon>Leadbetterellaceae</taxon>
        <taxon>Emticicia</taxon>
    </lineage>
</organism>
<dbReference type="Proteomes" id="UP000609064">
    <property type="component" value="Unassembled WGS sequence"/>
</dbReference>
<evidence type="ECO:0008006" key="4">
    <source>
        <dbReference type="Google" id="ProtNLM"/>
    </source>
</evidence>
<evidence type="ECO:0000313" key="2">
    <source>
        <dbReference type="EMBL" id="GGD56676.1"/>
    </source>
</evidence>
<evidence type="ECO:0000256" key="1">
    <source>
        <dbReference type="SAM" id="SignalP"/>
    </source>
</evidence>